<keyword evidence="3 5" id="KW-0238">DNA-binding</keyword>
<keyword evidence="2" id="KW-0805">Transcription regulation</keyword>
<dbReference type="AlphaFoldDB" id="A0A265N6B0"/>
<evidence type="ECO:0000256" key="2">
    <source>
        <dbReference type="ARBA" id="ARBA00023015"/>
    </source>
</evidence>
<feature type="region of interest" description="Disordered" evidence="6">
    <location>
        <begin position="1"/>
        <end position="20"/>
    </location>
</feature>
<keyword evidence="9" id="KW-1185">Reference proteome</keyword>
<dbReference type="Gene3D" id="1.10.357.10">
    <property type="entry name" value="Tetracycline Repressor, domain 2"/>
    <property type="match status" value="1"/>
</dbReference>
<evidence type="ECO:0000256" key="4">
    <source>
        <dbReference type="ARBA" id="ARBA00023163"/>
    </source>
</evidence>
<dbReference type="EMBL" id="NPMS01000011">
    <property type="protein sequence ID" value="OZU87341.1"/>
    <property type="molecule type" value="Genomic_DNA"/>
</dbReference>
<evidence type="ECO:0000256" key="3">
    <source>
        <dbReference type="ARBA" id="ARBA00023125"/>
    </source>
</evidence>
<dbReference type="GO" id="GO:0000976">
    <property type="term" value="F:transcription cis-regulatory region binding"/>
    <property type="evidence" value="ECO:0007669"/>
    <property type="project" value="TreeGrafter"/>
</dbReference>
<evidence type="ECO:0000256" key="5">
    <source>
        <dbReference type="PROSITE-ProRule" id="PRU00335"/>
    </source>
</evidence>
<comment type="caution">
    <text evidence="8">The sequence shown here is derived from an EMBL/GenBank/DDBJ whole genome shotgun (WGS) entry which is preliminary data.</text>
</comment>
<dbReference type="PROSITE" id="PS50977">
    <property type="entry name" value="HTH_TETR_2"/>
    <property type="match status" value="1"/>
</dbReference>
<dbReference type="Gene3D" id="1.10.10.60">
    <property type="entry name" value="Homeodomain-like"/>
    <property type="match status" value="1"/>
</dbReference>
<name>A0A265N6B0_9BACI</name>
<dbReference type="PANTHER" id="PTHR30055">
    <property type="entry name" value="HTH-TYPE TRANSCRIPTIONAL REGULATOR RUTR"/>
    <property type="match status" value="1"/>
</dbReference>
<dbReference type="RefSeq" id="WP_094887130.1">
    <property type="nucleotide sequence ID" value="NZ_NPMS01000011.1"/>
</dbReference>
<protein>
    <submittedName>
        <fullName evidence="8">TetR family transcriptional regulator</fullName>
    </submittedName>
</protein>
<proteinExistence type="predicted"/>
<keyword evidence="1" id="KW-0678">Repressor</keyword>
<dbReference type="Proteomes" id="UP000216498">
    <property type="component" value="Unassembled WGS sequence"/>
</dbReference>
<dbReference type="GO" id="GO:0003700">
    <property type="term" value="F:DNA-binding transcription factor activity"/>
    <property type="evidence" value="ECO:0007669"/>
    <property type="project" value="TreeGrafter"/>
</dbReference>
<evidence type="ECO:0000256" key="1">
    <source>
        <dbReference type="ARBA" id="ARBA00022491"/>
    </source>
</evidence>
<evidence type="ECO:0000256" key="6">
    <source>
        <dbReference type="SAM" id="MobiDB-lite"/>
    </source>
</evidence>
<organism evidence="8 9">
    <name type="scientific">Virgibacillus indicus</name>
    <dbReference type="NCBI Taxonomy" id="2024554"/>
    <lineage>
        <taxon>Bacteria</taxon>
        <taxon>Bacillati</taxon>
        <taxon>Bacillota</taxon>
        <taxon>Bacilli</taxon>
        <taxon>Bacillales</taxon>
        <taxon>Bacillaceae</taxon>
        <taxon>Virgibacillus</taxon>
    </lineage>
</organism>
<dbReference type="OrthoDB" id="2732116at2"/>
<dbReference type="InterPro" id="IPR036271">
    <property type="entry name" value="Tet_transcr_reg_TetR-rel_C_sf"/>
</dbReference>
<dbReference type="SUPFAM" id="SSF46689">
    <property type="entry name" value="Homeodomain-like"/>
    <property type="match status" value="1"/>
</dbReference>
<feature type="DNA-binding region" description="H-T-H motif" evidence="5">
    <location>
        <begin position="41"/>
        <end position="60"/>
    </location>
</feature>
<gene>
    <name evidence="8" type="ORF">CIL03_17275</name>
</gene>
<keyword evidence="4" id="KW-0804">Transcription</keyword>
<evidence type="ECO:0000259" key="7">
    <source>
        <dbReference type="PROSITE" id="PS50977"/>
    </source>
</evidence>
<sequence length="208" mass="23805">MQRTQRPLGRPRKVHEGKPTKDTILNLATGMFLEKGYPSVSMDDVAQKCNVTKATVYYYYKTKAELFTDAMVQLMVRIKQQIADILSTNKPLKTQLFELAKSYLQATVDININSFMKEAKTSLSNEQLQLMEEAEDKMYEVLEHALRRAMIKEEIPQSNPRLAALMFIAVLTVGNNMDFTYKEETFSSLDDLVAQIVNLYWSGLDNNS</sequence>
<evidence type="ECO:0000313" key="9">
    <source>
        <dbReference type="Proteomes" id="UP000216498"/>
    </source>
</evidence>
<reference evidence="8 9" key="1">
    <citation type="submission" date="2017-08" db="EMBL/GenBank/DDBJ databases">
        <title>Virgibacillus indicus sp. nov. and Virgibacillus profoundi sp. nov, two moderately halophilic bacteria isolated from marine sediment by using the Microfluidic Streak Plate.</title>
        <authorList>
            <person name="Xu B."/>
            <person name="Hu B."/>
            <person name="Wang J."/>
            <person name="Zhu Y."/>
            <person name="Huang L."/>
            <person name="Du W."/>
            <person name="Huang Y."/>
        </authorList>
    </citation>
    <scope>NUCLEOTIDE SEQUENCE [LARGE SCALE GENOMIC DNA]</scope>
    <source>
        <strain evidence="8 9">IO3-P2-C2</strain>
    </source>
</reference>
<dbReference type="InterPro" id="IPR009057">
    <property type="entry name" value="Homeodomain-like_sf"/>
</dbReference>
<dbReference type="SUPFAM" id="SSF48498">
    <property type="entry name" value="Tetracyclin repressor-like, C-terminal domain"/>
    <property type="match status" value="1"/>
</dbReference>
<accession>A0A265N6B0</accession>
<dbReference type="Pfam" id="PF00440">
    <property type="entry name" value="TetR_N"/>
    <property type="match status" value="1"/>
</dbReference>
<feature type="domain" description="HTH tetR-type" evidence="7">
    <location>
        <begin position="18"/>
        <end position="78"/>
    </location>
</feature>
<dbReference type="InterPro" id="IPR050109">
    <property type="entry name" value="HTH-type_TetR-like_transc_reg"/>
</dbReference>
<dbReference type="InterPro" id="IPR001647">
    <property type="entry name" value="HTH_TetR"/>
</dbReference>
<dbReference type="PANTHER" id="PTHR30055:SF175">
    <property type="entry name" value="HTH-TYPE TRANSCRIPTIONAL REPRESSOR KSTR2"/>
    <property type="match status" value="1"/>
</dbReference>
<dbReference type="PRINTS" id="PR00455">
    <property type="entry name" value="HTHTETR"/>
</dbReference>
<evidence type="ECO:0000313" key="8">
    <source>
        <dbReference type="EMBL" id="OZU87341.1"/>
    </source>
</evidence>